<comment type="caution">
    <text evidence="2">The sequence shown here is derived from an EMBL/GenBank/DDBJ whole genome shotgun (WGS) entry which is preliminary data.</text>
</comment>
<dbReference type="AlphaFoldDB" id="A0AAE0I1E3"/>
<feature type="transmembrane region" description="Helical" evidence="1">
    <location>
        <begin position="12"/>
        <end position="43"/>
    </location>
</feature>
<protein>
    <submittedName>
        <fullName evidence="2">Uncharacterized protein</fullName>
    </submittedName>
</protein>
<proteinExistence type="predicted"/>
<evidence type="ECO:0000256" key="1">
    <source>
        <dbReference type="SAM" id="Phobius"/>
    </source>
</evidence>
<dbReference type="Proteomes" id="UP001283341">
    <property type="component" value="Unassembled WGS sequence"/>
</dbReference>
<reference evidence="2" key="1">
    <citation type="journal article" date="2023" name="Mol. Phylogenet. Evol.">
        <title>Genome-scale phylogeny and comparative genomics of the fungal order Sordariales.</title>
        <authorList>
            <person name="Hensen N."/>
            <person name="Bonometti L."/>
            <person name="Westerberg I."/>
            <person name="Brannstrom I.O."/>
            <person name="Guillou S."/>
            <person name="Cros-Aarteil S."/>
            <person name="Calhoun S."/>
            <person name="Haridas S."/>
            <person name="Kuo A."/>
            <person name="Mondo S."/>
            <person name="Pangilinan J."/>
            <person name="Riley R."/>
            <person name="LaButti K."/>
            <person name="Andreopoulos B."/>
            <person name="Lipzen A."/>
            <person name="Chen C."/>
            <person name="Yan M."/>
            <person name="Daum C."/>
            <person name="Ng V."/>
            <person name="Clum A."/>
            <person name="Steindorff A."/>
            <person name="Ohm R.A."/>
            <person name="Martin F."/>
            <person name="Silar P."/>
            <person name="Natvig D.O."/>
            <person name="Lalanne C."/>
            <person name="Gautier V."/>
            <person name="Ament-Velasquez S.L."/>
            <person name="Kruys A."/>
            <person name="Hutchinson M.I."/>
            <person name="Powell A.J."/>
            <person name="Barry K."/>
            <person name="Miller A.N."/>
            <person name="Grigoriev I.V."/>
            <person name="Debuchy R."/>
            <person name="Gladieux P."/>
            <person name="Hiltunen Thoren M."/>
            <person name="Johannesson H."/>
        </authorList>
    </citation>
    <scope>NUCLEOTIDE SEQUENCE</scope>
    <source>
        <strain evidence="2">CBS 118394</strain>
    </source>
</reference>
<keyword evidence="1" id="KW-1133">Transmembrane helix</keyword>
<accession>A0AAE0I1E3</accession>
<keyword evidence="1" id="KW-0812">Transmembrane</keyword>
<keyword evidence="3" id="KW-1185">Reference proteome</keyword>
<sequence>MVGMDVSTLPSLTYLTCIYVCMSHKVTSWVLYFASNLFFLFLGMNPKTSGFTRPGHDHLDRTTSLLHRVGSSSIPSPAGTLASPEMRTTHSFHTRPACWLLGHYTWRKIELVLKQTSLSAGPLGCAIRGLSPGSHVYPSVFSGLPSSVSPRTSSRHGQRDSCPLAVCWAQFYNLHSIGRNRIARSARAPPTVPCSACSTRCAVASTPRTPRRERFSGVQWSCLTDFHASATCPRRILLNDLTLLHLGFLFASIRHLGGLYMWLCALQPDLIC</sequence>
<dbReference type="EMBL" id="JAUEDM010000005">
    <property type="protein sequence ID" value="KAK3316676.1"/>
    <property type="molecule type" value="Genomic_DNA"/>
</dbReference>
<gene>
    <name evidence="2" type="ORF">B0H66DRAFT_301421</name>
</gene>
<evidence type="ECO:0000313" key="3">
    <source>
        <dbReference type="Proteomes" id="UP001283341"/>
    </source>
</evidence>
<keyword evidence="1" id="KW-0472">Membrane</keyword>
<name>A0AAE0I1E3_9PEZI</name>
<organism evidence="2 3">
    <name type="scientific">Apodospora peruviana</name>
    <dbReference type="NCBI Taxonomy" id="516989"/>
    <lineage>
        <taxon>Eukaryota</taxon>
        <taxon>Fungi</taxon>
        <taxon>Dikarya</taxon>
        <taxon>Ascomycota</taxon>
        <taxon>Pezizomycotina</taxon>
        <taxon>Sordariomycetes</taxon>
        <taxon>Sordariomycetidae</taxon>
        <taxon>Sordariales</taxon>
        <taxon>Lasiosphaeriaceae</taxon>
        <taxon>Apodospora</taxon>
    </lineage>
</organism>
<evidence type="ECO:0000313" key="2">
    <source>
        <dbReference type="EMBL" id="KAK3316676.1"/>
    </source>
</evidence>
<reference evidence="2" key="2">
    <citation type="submission" date="2023-06" db="EMBL/GenBank/DDBJ databases">
        <authorList>
            <consortium name="Lawrence Berkeley National Laboratory"/>
            <person name="Haridas S."/>
            <person name="Hensen N."/>
            <person name="Bonometti L."/>
            <person name="Westerberg I."/>
            <person name="Brannstrom I.O."/>
            <person name="Guillou S."/>
            <person name="Cros-Aarteil S."/>
            <person name="Calhoun S."/>
            <person name="Kuo A."/>
            <person name="Mondo S."/>
            <person name="Pangilinan J."/>
            <person name="Riley R."/>
            <person name="Labutti K."/>
            <person name="Andreopoulos B."/>
            <person name="Lipzen A."/>
            <person name="Chen C."/>
            <person name="Yanf M."/>
            <person name="Daum C."/>
            <person name="Ng V."/>
            <person name="Clum A."/>
            <person name="Steindorff A."/>
            <person name="Ohm R."/>
            <person name="Martin F."/>
            <person name="Silar P."/>
            <person name="Natvig D."/>
            <person name="Lalanne C."/>
            <person name="Gautier V."/>
            <person name="Ament-Velasquez S.L."/>
            <person name="Kruys A."/>
            <person name="Hutchinson M.I."/>
            <person name="Powell A.J."/>
            <person name="Barry K."/>
            <person name="Miller A.N."/>
            <person name="Grigoriev I.V."/>
            <person name="Debuchy R."/>
            <person name="Gladieux P."/>
            <person name="Thoren M.H."/>
            <person name="Johannesson H."/>
        </authorList>
    </citation>
    <scope>NUCLEOTIDE SEQUENCE</scope>
    <source>
        <strain evidence="2">CBS 118394</strain>
    </source>
</reference>